<protein>
    <recommendedName>
        <fullName evidence="2">J domain-containing protein</fullName>
    </recommendedName>
</protein>
<proteinExistence type="predicted"/>
<dbReference type="PROSITE" id="PS50076">
    <property type="entry name" value="DNAJ_2"/>
    <property type="match status" value="1"/>
</dbReference>
<organism evidence="3 4">
    <name type="scientific">Sphingomonas immobilis</name>
    <dbReference type="NCBI Taxonomy" id="3063997"/>
    <lineage>
        <taxon>Bacteria</taxon>
        <taxon>Pseudomonadati</taxon>
        <taxon>Pseudomonadota</taxon>
        <taxon>Alphaproteobacteria</taxon>
        <taxon>Sphingomonadales</taxon>
        <taxon>Sphingomonadaceae</taxon>
        <taxon>Sphingomonas</taxon>
    </lineage>
</organism>
<comment type="caution">
    <text evidence="3">The sequence shown here is derived from an EMBL/GenBank/DDBJ whole genome shotgun (WGS) entry which is preliminary data.</text>
</comment>
<feature type="transmembrane region" description="Helical" evidence="1">
    <location>
        <begin position="500"/>
        <end position="522"/>
    </location>
</feature>
<feature type="transmembrane region" description="Helical" evidence="1">
    <location>
        <begin position="291"/>
        <end position="309"/>
    </location>
</feature>
<evidence type="ECO:0000313" key="4">
    <source>
        <dbReference type="Proteomes" id="UP001176468"/>
    </source>
</evidence>
<dbReference type="InterPro" id="IPR036869">
    <property type="entry name" value="J_dom_sf"/>
</dbReference>
<keyword evidence="1" id="KW-0472">Membrane</keyword>
<feature type="transmembrane region" description="Helical" evidence="1">
    <location>
        <begin position="414"/>
        <end position="432"/>
    </location>
</feature>
<sequence>MTIWEILGLPAGSDRAAIRRGYAKKLRETHPEDDPEGFKELRAAYEMALAYADGRVFAGDENEDGAAGFTMIVTEGELATMLDAHAPEPERPTFATESSGPEPEIDALLAEREADIAALNDLLGKLDAGLRGPWAGDDRVLVATFEQVMRANAMGEISVRDDVEHWIAHLIATTIPRSDAILAQAARAFGWVQDRQSGLSPAVARAIERLDEWAVIENLGRDSHPLHPAWNTLTRPAGAYWSWRIDAFRPGMETGVETLLGERGPITPGLAHSFKADSVARWQAFLARPHVTLGMFAAIPLMLVVFFAMQNGLGKPVAAIAPYAIWAPLLAILAPIAPFVARLLRRTWLAAPRPAVLQEGWVAGIGVVFLAAAFLPPHDWALWPLAGAAALVWLWMSVAGGSADLAEIKARLRGGWIVAIGCLFAVPIGLVTSGGSRVAALTITAALALSIAAGPLRQAAEIGARRLMPNALGAVVLAAVYAVIAFAASRLYVPLGFTKLFYPAALTLLFGLLVTSAARLTATRTDGDVRIVRFLKIALVALFAGIAIFATTEIKPVKRSVTVPVATQEGDEAADDNYSGSPLRDRIATALATDPHADRAIEQLHGIAAFRQIADGNPALDAQIAAVVRARGDASGADEAAADRIMALVTTAYAARLPDADDGLLREELRIRAARLRALRAISPETCLSLRTALEDPVLPTSLRARATAHVFNVASGSGPSTNIRFDADPYSASEVAALAGEDGASFARALAGSSGPAAQCDARIAMAEALERAPVVERLRRTIGRGIASEPVR</sequence>
<feature type="domain" description="J" evidence="2">
    <location>
        <begin position="2"/>
        <end position="53"/>
    </location>
</feature>
<accession>A0ABT8ZVT5</accession>
<dbReference type="SUPFAM" id="SSF46565">
    <property type="entry name" value="Chaperone J-domain"/>
    <property type="match status" value="1"/>
</dbReference>
<feature type="transmembrane region" description="Helical" evidence="1">
    <location>
        <begin position="534"/>
        <end position="552"/>
    </location>
</feature>
<evidence type="ECO:0000259" key="2">
    <source>
        <dbReference type="PROSITE" id="PS50076"/>
    </source>
</evidence>
<feature type="transmembrane region" description="Helical" evidence="1">
    <location>
        <begin position="468"/>
        <end position="488"/>
    </location>
</feature>
<feature type="transmembrane region" description="Helical" evidence="1">
    <location>
        <begin position="381"/>
        <end position="402"/>
    </location>
</feature>
<feature type="transmembrane region" description="Helical" evidence="1">
    <location>
        <begin position="356"/>
        <end position="375"/>
    </location>
</feature>
<name>A0ABT8ZVT5_9SPHN</name>
<keyword evidence="1" id="KW-0812">Transmembrane</keyword>
<dbReference type="EMBL" id="JAUQSZ010000002">
    <property type="protein sequence ID" value="MDO7841679.1"/>
    <property type="molecule type" value="Genomic_DNA"/>
</dbReference>
<evidence type="ECO:0000256" key="1">
    <source>
        <dbReference type="SAM" id="Phobius"/>
    </source>
</evidence>
<keyword evidence="4" id="KW-1185">Reference proteome</keyword>
<dbReference type="InterPro" id="IPR001623">
    <property type="entry name" value="DnaJ_domain"/>
</dbReference>
<dbReference type="RefSeq" id="WP_304560117.1">
    <property type="nucleotide sequence ID" value="NZ_JAUQSZ010000002.1"/>
</dbReference>
<feature type="transmembrane region" description="Helical" evidence="1">
    <location>
        <begin position="321"/>
        <end position="344"/>
    </location>
</feature>
<feature type="transmembrane region" description="Helical" evidence="1">
    <location>
        <begin position="438"/>
        <end position="456"/>
    </location>
</feature>
<dbReference type="CDD" id="cd06257">
    <property type="entry name" value="DnaJ"/>
    <property type="match status" value="1"/>
</dbReference>
<reference evidence="3" key="1">
    <citation type="submission" date="2023-07" db="EMBL/GenBank/DDBJ databases">
        <authorList>
            <person name="Kim M.K."/>
        </authorList>
    </citation>
    <scope>NUCLEOTIDE SEQUENCE</scope>
    <source>
        <strain evidence="3">CA1-15</strain>
    </source>
</reference>
<keyword evidence="1" id="KW-1133">Transmembrane helix</keyword>
<dbReference type="Proteomes" id="UP001176468">
    <property type="component" value="Unassembled WGS sequence"/>
</dbReference>
<evidence type="ECO:0000313" key="3">
    <source>
        <dbReference type="EMBL" id="MDO7841679.1"/>
    </source>
</evidence>
<gene>
    <name evidence="3" type="ORF">Q5H94_05025</name>
</gene>